<sequence>MICIPEGGGAAGQVGRHNGKASATREGERSGELVWITLTMDSLSHGSKDFDLLSSVRRGEVRRAVDTWDRACGAEGTVASASCFRATRLTLLQLDAPHEGFFTSLAR</sequence>
<evidence type="ECO:0000313" key="3">
    <source>
        <dbReference type="Proteomes" id="UP000077202"/>
    </source>
</evidence>
<comment type="caution">
    <text evidence="2">The sequence shown here is derived from an EMBL/GenBank/DDBJ whole genome shotgun (WGS) entry which is preliminary data.</text>
</comment>
<proteinExistence type="predicted"/>
<reference evidence="2" key="1">
    <citation type="submission" date="2016-03" db="EMBL/GenBank/DDBJ databases">
        <title>Mechanisms controlling the formation of the plant cell surface in tip-growing cells are functionally conserved among land plants.</title>
        <authorList>
            <person name="Honkanen S."/>
            <person name="Jones V.A."/>
            <person name="Morieri G."/>
            <person name="Champion C."/>
            <person name="Hetherington A.J."/>
            <person name="Kelly S."/>
            <person name="Saint-Marcoux D."/>
            <person name="Proust H."/>
            <person name="Prescott H."/>
            <person name="Dolan L."/>
        </authorList>
    </citation>
    <scope>NUCLEOTIDE SEQUENCE [LARGE SCALE GENOMIC DNA]</scope>
    <source>
        <tissue evidence="2">Whole gametophyte</tissue>
    </source>
</reference>
<keyword evidence="3" id="KW-1185">Reference proteome</keyword>
<name>A0A176W3Y6_MARPO</name>
<feature type="region of interest" description="Disordered" evidence="1">
    <location>
        <begin position="1"/>
        <end position="25"/>
    </location>
</feature>
<dbReference type="Proteomes" id="UP000077202">
    <property type="component" value="Unassembled WGS sequence"/>
</dbReference>
<evidence type="ECO:0000256" key="1">
    <source>
        <dbReference type="SAM" id="MobiDB-lite"/>
    </source>
</evidence>
<dbReference type="EMBL" id="LVLJ01001842">
    <property type="protein sequence ID" value="OAE27719.1"/>
    <property type="molecule type" value="Genomic_DNA"/>
</dbReference>
<accession>A0A176W3Y6</accession>
<organism evidence="2 3">
    <name type="scientific">Marchantia polymorpha subsp. ruderalis</name>
    <dbReference type="NCBI Taxonomy" id="1480154"/>
    <lineage>
        <taxon>Eukaryota</taxon>
        <taxon>Viridiplantae</taxon>
        <taxon>Streptophyta</taxon>
        <taxon>Embryophyta</taxon>
        <taxon>Marchantiophyta</taxon>
        <taxon>Marchantiopsida</taxon>
        <taxon>Marchantiidae</taxon>
        <taxon>Marchantiales</taxon>
        <taxon>Marchantiaceae</taxon>
        <taxon>Marchantia</taxon>
    </lineage>
</organism>
<evidence type="ECO:0000313" key="2">
    <source>
        <dbReference type="EMBL" id="OAE27719.1"/>
    </source>
</evidence>
<dbReference type="AlphaFoldDB" id="A0A176W3Y6"/>
<protein>
    <submittedName>
        <fullName evidence="2">Uncharacterized protein</fullName>
    </submittedName>
</protein>
<feature type="compositionally biased region" description="Gly residues" evidence="1">
    <location>
        <begin position="1"/>
        <end position="12"/>
    </location>
</feature>
<gene>
    <name evidence="2" type="ORF">AXG93_4193s1190</name>
</gene>